<keyword evidence="2 5" id="KW-0479">Metal-binding</keyword>
<dbReference type="OrthoDB" id="1470350at2759"/>
<organism evidence="7 8">
    <name type="scientific">Cladophialophora carrionii</name>
    <dbReference type="NCBI Taxonomy" id="86049"/>
    <lineage>
        <taxon>Eukaryota</taxon>
        <taxon>Fungi</taxon>
        <taxon>Dikarya</taxon>
        <taxon>Ascomycota</taxon>
        <taxon>Pezizomycotina</taxon>
        <taxon>Eurotiomycetes</taxon>
        <taxon>Chaetothyriomycetidae</taxon>
        <taxon>Chaetothyriales</taxon>
        <taxon>Herpotrichiellaceae</taxon>
        <taxon>Cladophialophora</taxon>
    </lineage>
</organism>
<proteinExistence type="inferred from homology"/>
<dbReference type="EMBL" id="LGRB01000011">
    <property type="protein sequence ID" value="OCT49470.1"/>
    <property type="molecule type" value="Genomic_DNA"/>
</dbReference>
<dbReference type="InterPro" id="IPR002401">
    <property type="entry name" value="Cyt_P450_E_grp-I"/>
</dbReference>
<dbReference type="InterPro" id="IPR050121">
    <property type="entry name" value="Cytochrome_P450_monoxygenase"/>
</dbReference>
<dbReference type="InterPro" id="IPR001128">
    <property type="entry name" value="Cyt_P450"/>
</dbReference>
<evidence type="ECO:0008006" key="9">
    <source>
        <dbReference type="Google" id="ProtNLM"/>
    </source>
</evidence>
<comment type="caution">
    <text evidence="7">The sequence shown here is derived from an EMBL/GenBank/DDBJ whole genome shotgun (WGS) entry which is preliminary data.</text>
</comment>
<evidence type="ECO:0000256" key="5">
    <source>
        <dbReference type="PIRSR" id="PIRSR602401-1"/>
    </source>
</evidence>
<dbReference type="PANTHER" id="PTHR24305">
    <property type="entry name" value="CYTOCHROME P450"/>
    <property type="match status" value="1"/>
</dbReference>
<keyword evidence="6" id="KW-0503">Monooxygenase</keyword>
<sequence length="419" mass="48095">MKTIYDRDAIKTSFYKGSGRYKGVQQILGTLDYKTAAPARANLLQCFQNKNLESLSDVMESHINTFIRLLYQRSEQDQMVFDGVLWLRLLTLDTVTDILWGDQHNLLTNLGDQSSGLLVKFHSFSKFAALKGFIPGFEFYARFLGSEKYRSLRREAYDLDSYARSALQKWQAGEKKGHTRDVLSMLMSMNSLQDPSHRIAPEHMPAYMVEMMSAGSSTTSNTATIAFWLLARNKEIQKRLRQELFETFPDPDKIDMKQCLGLKYLDCVVLEIMRLWPILPGPLYRHLGSPITVNGLTVPKGVIASTSAWDQHMRPDIYPEPESFKPSRWYETTDAMKKNWIPFGYGSRSCPGQNLGMTEMKYFLAAVLRHFESVIPEGKEKNVIEMRDLFTAHMWEQDGESGAWGPQVWLKFVPKPHTV</sequence>
<dbReference type="PROSITE" id="PS00086">
    <property type="entry name" value="CYTOCHROME_P450"/>
    <property type="match status" value="1"/>
</dbReference>
<protein>
    <recommendedName>
        <fullName evidence="9">Cytochrome P450</fullName>
    </recommendedName>
</protein>
<evidence type="ECO:0000313" key="7">
    <source>
        <dbReference type="EMBL" id="OCT49470.1"/>
    </source>
</evidence>
<dbReference type="InterPro" id="IPR036396">
    <property type="entry name" value="Cyt_P450_sf"/>
</dbReference>
<dbReference type="VEuPathDB" id="FungiDB:CLCR_04923"/>
<feature type="binding site" description="axial binding residue" evidence="5">
    <location>
        <position position="350"/>
    </location>
    <ligand>
        <name>heme</name>
        <dbReference type="ChEBI" id="CHEBI:30413"/>
    </ligand>
    <ligandPart>
        <name>Fe</name>
        <dbReference type="ChEBI" id="CHEBI:18248"/>
    </ligandPart>
</feature>
<keyword evidence="4 5" id="KW-0408">Iron</keyword>
<dbReference type="AlphaFoldDB" id="A0A1C1CLT7"/>
<evidence type="ECO:0000256" key="2">
    <source>
        <dbReference type="ARBA" id="ARBA00022723"/>
    </source>
</evidence>
<comment type="cofactor">
    <cofactor evidence="1 5">
        <name>heme</name>
        <dbReference type="ChEBI" id="CHEBI:30413"/>
    </cofactor>
</comment>
<evidence type="ECO:0000256" key="4">
    <source>
        <dbReference type="ARBA" id="ARBA00023004"/>
    </source>
</evidence>
<evidence type="ECO:0000256" key="3">
    <source>
        <dbReference type="ARBA" id="ARBA00023002"/>
    </source>
</evidence>
<reference evidence="8" key="1">
    <citation type="submission" date="2015-07" db="EMBL/GenBank/DDBJ databases">
        <authorList>
            <person name="Teixeira M.M."/>
            <person name="Souza R.C."/>
            <person name="Almeida L.G."/>
            <person name="Vicente V.A."/>
            <person name="de Hoog S."/>
            <person name="Bocca A.L."/>
            <person name="de Almeida S.R."/>
            <person name="Vasconcelos A.T."/>
            <person name="Felipe M.S."/>
        </authorList>
    </citation>
    <scope>NUCLEOTIDE SEQUENCE [LARGE SCALE GENOMIC DNA]</scope>
    <source>
        <strain evidence="8">KSF</strain>
    </source>
</reference>
<dbReference type="Pfam" id="PF00067">
    <property type="entry name" value="p450"/>
    <property type="match status" value="1"/>
</dbReference>
<dbReference type="PRINTS" id="PR00463">
    <property type="entry name" value="EP450I"/>
</dbReference>
<dbReference type="Proteomes" id="UP000094526">
    <property type="component" value="Unassembled WGS sequence"/>
</dbReference>
<dbReference type="VEuPathDB" id="FungiDB:G647_01754"/>
<keyword evidence="5 6" id="KW-0349">Heme</keyword>
<dbReference type="GO" id="GO:0016705">
    <property type="term" value="F:oxidoreductase activity, acting on paired donors, with incorporation or reduction of molecular oxygen"/>
    <property type="evidence" value="ECO:0007669"/>
    <property type="project" value="InterPro"/>
</dbReference>
<dbReference type="InterPro" id="IPR017972">
    <property type="entry name" value="Cyt_P450_CS"/>
</dbReference>
<accession>A0A1C1CLT7</accession>
<keyword evidence="8" id="KW-1185">Reference proteome</keyword>
<comment type="similarity">
    <text evidence="6">Belongs to the cytochrome P450 family.</text>
</comment>
<dbReference type="Gene3D" id="1.10.630.10">
    <property type="entry name" value="Cytochrome P450"/>
    <property type="match status" value="1"/>
</dbReference>
<evidence type="ECO:0000313" key="8">
    <source>
        <dbReference type="Proteomes" id="UP000094526"/>
    </source>
</evidence>
<evidence type="ECO:0000256" key="6">
    <source>
        <dbReference type="RuleBase" id="RU000461"/>
    </source>
</evidence>
<dbReference type="GO" id="GO:0005506">
    <property type="term" value="F:iron ion binding"/>
    <property type="evidence" value="ECO:0007669"/>
    <property type="project" value="InterPro"/>
</dbReference>
<dbReference type="SUPFAM" id="SSF48264">
    <property type="entry name" value="Cytochrome P450"/>
    <property type="match status" value="1"/>
</dbReference>
<dbReference type="GO" id="GO:0044550">
    <property type="term" value="P:secondary metabolite biosynthetic process"/>
    <property type="evidence" value="ECO:0007669"/>
    <property type="project" value="UniProtKB-ARBA"/>
</dbReference>
<dbReference type="PRINTS" id="PR00385">
    <property type="entry name" value="P450"/>
</dbReference>
<keyword evidence="3 6" id="KW-0560">Oxidoreductase</keyword>
<dbReference type="STRING" id="86049.A0A1C1CLT7"/>
<gene>
    <name evidence="7" type="ORF">CLCR_04923</name>
</gene>
<evidence type="ECO:0000256" key="1">
    <source>
        <dbReference type="ARBA" id="ARBA00001971"/>
    </source>
</evidence>
<dbReference type="GO" id="GO:0004497">
    <property type="term" value="F:monooxygenase activity"/>
    <property type="evidence" value="ECO:0007669"/>
    <property type="project" value="UniProtKB-KW"/>
</dbReference>
<name>A0A1C1CLT7_9EURO</name>
<dbReference type="PANTHER" id="PTHR24305:SF235">
    <property type="entry name" value="CYTOCHROME P450 MONOOXYGENASE APDB-RELATED"/>
    <property type="match status" value="1"/>
</dbReference>
<dbReference type="GO" id="GO:0020037">
    <property type="term" value="F:heme binding"/>
    <property type="evidence" value="ECO:0007669"/>
    <property type="project" value="InterPro"/>
</dbReference>